<organism evidence="2 3">
    <name type="scientific">Candidatus Nealsonbacteria bacterium RBG_13_37_56</name>
    <dbReference type="NCBI Taxonomy" id="1801661"/>
    <lineage>
        <taxon>Bacteria</taxon>
        <taxon>Candidatus Nealsoniibacteriota</taxon>
    </lineage>
</organism>
<feature type="transmembrane region" description="Helical" evidence="1">
    <location>
        <begin position="36"/>
        <end position="56"/>
    </location>
</feature>
<evidence type="ECO:0000313" key="2">
    <source>
        <dbReference type="EMBL" id="OGZ17987.1"/>
    </source>
</evidence>
<protein>
    <submittedName>
        <fullName evidence="2">Uncharacterized protein</fullName>
    </submittedName>
</protein>
<keyword evidence="1" id="KW-0472">Membrane</keyword>
<dbReference type="EMBL" id="MHLW01000021">
    <property type="protein sequence ID" value="OGZ17987.1"/>
    <property type="molecule type" value="Genomic_DNA"/>
</dbReference>
<keyword evidence="1" id="KW-1133">Transmembrane helix</keyword>
<name>A0A1G2DWR1_9BACT</name>
<gene>
    <name evidence="2" type="ORF">A2V72_00640</name>
</gene>
<evidence type="ECO:0000313" key="3">
    <source>
        <dbReference type="Proteomes" id="UP000178893"/>
    </source>
</evidence>
<comment type="caution">
    <text evidence="2">The sequence shown here is derived from an EMBL/GenBank/DDBJ whole genome shotgun (WGS) entry which is preliminary data.</text>
</comment>
<proteinExistence type="predicted"/>
<dbReference type="Proteomes" id="UP000178893">
    <property type="component" value="Unassembled WGS sequence"/>
</dbReference>
<keyword evidence="1" id="KW-0812">Transmembrane</keyword>
<accession>A0A1G2DWR1</accession>
<evidence type="ECO:0000256" key="1">
    <source>
        <dbReference type="SAM" id="Phobius"/>
    </source>
</evidence>
<sequence>MKLISFFWYNKLMAKIVKNTSWQNPAFPPKIQGSDLFTVLLLTTIFAFAILIIVNLPRAVFGPCGAFYFVLK</sequence>
<reference evidence="2 3" key="1">
    <citation type="journal article" date="2016" name="Nat. Commun.">
        <title>Thousands of microbial genomes shed light on interconnected biogeochemical processes in an aquifer system.</title>
        <authorList>
            <person name="Anantharaman K."/>
            <person name="Brown C.T."/>
            <person name="Hug L.A."/>
            <person name="Sharon I."/>
            <person name="Castelle C.J."/>
            <person name="Probst A.J."/>
            <person name="Thomas B.C."/>
            <person name="Singh A."/>
            <person name="Wilkins M.J."/>
            <person name="Karaoz U."/>
            <person name="Brodie E.L."/>
            <person name="Williams K.H."/>
            <person name="Hubbard S.S."/>
            <person name="Banfield J.F."/>
        </authorList>
    </citation>
    <scope>NUCLEOTIDE SEQUENCE [LARGE SCALE GENOMIC DNA]</scope>
</reference>
<dbReference type="AlphaFoldDB" id="A0A1G2DWR1"/>